<dbReference type="GO" id="GO:0004497">
    <property type="term" value="F:monooxygenase activity"/>
    <property type="evidence" value="ECO:0007669"/>
    <property type="project" value="UniProtKB-KW"/>
</dbReference>
<protein>
    <submittedName>
        <fullName evidence="3">Lytic polysaccharide monooxygenase</fullName>
    </submittedName>
</protein>
<organism evidence="3 4">
    <name type="scientific">Sporormia fimetaria CBS 119925</name>
    <dbReference type="NCBI Taxonomy" id="1340428"/>
    <lineage>
        <taxon>Eukaryota</taxon>
        <taxon>Fungi</taxon>
        <taxon>Dikarya</taxon>
        <taxon>Ascomycota</taxon>
        <taxon>Pezizomycotina</taxon>
        <taxon>Dothideomycetes</taxon>
        <taxon>Pleosporomycetidae</taxon>
        <taxon>Pleosporales</taxon>
        <taxon>Sporormiaceae</taxon>
        <taxon>Sporormia</taxon>
    </lineage>
</organism>
<feature type="compositionally biased region" description="Low complexity" evidence="1">
    <location>
        <begin position="236"/>
        <end position="263"/>
    </location>
</feature>
<keyword evidence="4" id="KW-1185">Reference proteome</keyword>
<gene>
    <name evidence="3" type="ORF">M011DRAFT_467847</name>
</gene>
<dbReference type="OrthoDB" id="2342176at2759"/>
<proteinExistence type="predicted"/>
<evidence type="ECO:0000313" key="3">
    <source>
        <dbReference type="EMBL" id="KAF2747321.1"/>
    </source>
</evidence>
<sequence>MVTNMNLLGALLAMAPGVFGHMIMQQPVPYGSPNNSPLDRSGSDYPCKNVPYTINTMNNWPVGSEQTIDFGGGTAVHGGGSGQVAVTLDKNPTAASKFKVIHSIEGGWPLGPVKITLPKELPNGQYTALVSWFNRIGNREMYANCAPITVTGGSDDPSSLDSLPDLALANVNVGAGATCGTKESSDYTFENPGEYVTRQGPGPFIPLCGGAPVDAPGGNPGQPQPSVQPPHNGQYTPPASQAPAPSVTQAPQAPTTQAPVSQPLVTSSVDNGVVTSTFRTLVTVTATSGSPAGPTQPPAAPTQPAMGGGGEDQGASKVPCSSDGQIICIGTSQFGICNHGFAVPQPLAAGTTCTDGKIAKREFTHRNQRTAI</sequence>
<feature type="chain" id="PRO_5025689559" evidence="2">
    <location>
        <begin position="21"/>
        <end position="372"/>
    </location>
</feature>
<dbReference type="Proteomes" id="UP000799440">
    <property type="component" value="Unassembled WGS sequence"/>
</dbReference>
<evidence type="ECO:0000256" key="2">
    <source>
        <dbReference type="SAM" id="SignalP"/>
    </source>
</evidence>
<evidence type="ECO:0000313" key="4">
    <source>
        <dbReference type="Proteomes" id="UP000799440"/>
    </source>
</evidence>
<keyword evidence="3" id="KW-0560">Oxidoreductase</keyword>
<name>A0A6A6VDR9_9PLEO</name>
<dbReference type="PANTHER" id="PTHR36182:SF2">
    <property type="entry name" value="LYTIC POLYSACCHARIDE MONOOXYGENASE"/>
    <property type="match status" value="1"/>
</dbReference>
<accession>A0A6A6VDR9</accession>
<feature type="region of interest" description="Disordered" evidence="1">
    <location>
        <begin position="179"/>
        <end position="264"/>
    </location>
</feature>
<dbReference type="Gene3D" id="2.70.50.70">
    <property type="match status" value="1"/>
</dbReference>
<keyword evidence="3" id="KW-0503">Monooxygenase</keyword>
<feature type="region of interest" description="Disordered" evidence="1">
    <location>
        <begin position="286"/>
        <end position="319"/>
    </location>
</feature>
<dbReference type="AlphaFoldDB" id="A0A6A6VDR9"/>
<dbReference type="PANTHER" id="PTHR36182">
    <property type="entry name" value="PROTEIN, PUTATIVE (AFU_ORTHOLOGUE AFUA_6G10930)-RELATED"/>
    <property type="match status" value="1"/>
</dbReference>
<reference evidence="3" key="1">
    <citation type="journal article" date="2020" name="Stud. Mycol.">
        <title>101 Dothideomycetes genomes: a test case for predicting lifestyles and emergence of pathogens.</title>
        <authorList>
            <person name="Haridas S."/>
            <person name="Albert R."/>
            <person name="Binder M."/>
            <person name="Bloem J."/>
            <person name="Labutti K."/>
            <person name="Salamov A."/>
            <person name="Andreopoulos B."/>
            <person name="Baker S."/>
            <person name="Barry K."/>
            <person name="Bills G."/>
            <person name="Bluhm B."/>
            <person name="Cannon C."/>
            <person name="Castanera R."/>
            <person name="Culley D."/>
            <person name="Daum C."/>
            <person name="Ezra D."/>
            <person name="Gonzalez J."/>
            <person name="Henrissat B."/>
            <person name="Kuo A."/>
            <person name="Liang C."/>
            <person name="Lipzen A."/>
            <person name="Lutzoni F."/>
            <person name="Magnuson J."/>
            <person name="Mondo S."/>
            <person name="Nolan M."/>
            <person name="Ohm R."/>
            <person name="Pangilinan J."/>
            <person name="Park H.-J."/>
            <person name="Ramirez L."/>
            <person name="Alfaro M."/>
            <person name="Sun H."/>
            <person name="Tritt A."/>
            <person name="Yoshinaga Y."/>
            <person name="Zwiers L.-H."/>
            <person name="Turgeon B."/>
            <person name="Goodwin S."/>
            <person name="Spatafora J."/>
            <person name="Crous P."/>
            <person name="Grigoriev I."/>
        </authorList>
    </citation>
    <scope>NUCLEOTIDE SEQUENCE</scope>
    <source>
        <strain evidence="3">CBS 119925</strain>
    </source>
</reference>
<evidence type="ECO:0000256" key="1">
    <source>
        <dbReference type="SAM" id="MobiDB-lite"/>
    </source>
</evidence>
<keyword evidence="2" id="KW-0732">Signal</keyword>
<dbReference type="EMBL" id="MU006573">
    <property type="protein sequence ID" value="KAF2747321.1"/>
    <property type="molecule type" value="Genomic_DNA"/>
</dbReference>
<feature type="signal peptide" evidence="2">
    <location>
        <begin position="1"/>
        <end position="20"/>
    </location>
</feature>